<evidence type="ECO:0000313" key="2">
    <source>
        <dbReference type="EMBL" id="MBW64057.1"/>
    </source>
</evidence>
<sequence length="67" mass="7646">MLLLLLLLLYGCDVGKTLITTVRQIGHDFLSANLQSCCVLRVFVMQSGQRLLRLFHRSSTLVRKSIR</sequence>
<accession>A0A2M4CFD7</accession>
<proteinExistence type="predicted"/>
<feature type="signal peptide" evidence="1">
    <location>
        <begin position="1"/>
        <end position="17"/>
    </location>
</feature>
<keyword evidence="1" id="KW-0732">Signal</keyword>
<reference evidence="2" key="1">
    <citation type="submission" date="2018-01" db="EMBL/GenBank/DDBJ databases">
        <title>An insight into the sialome of Amazonian anophelines.</title>
        <authorList>
            <person name="Ribeiro J.M."/>
            <person name="Scarpassa V."/>
            <person name="Calvo E."/>
        </authorList>
    </citation>
    <scope>NUCLEOTIDE SEQUENCE</scope>
    <source>
        <tissue evidence="2">Salivary glands</tissue>
    </source>
</reference>
<dbReference type="EMBL" id="GGFJ01014916">
    <property type="protein sequence ID" value="MBW64057.1"/>
    <property type="molecule type" value="Transcribed_RNA"/>
</dbReference>
<organism evidence="2">
    <name type="scientific">Anopheles marajoara</name>
    <dbReference type="NCBI Taxonomy" id="58244"/>
    <lineage>
        <taxon>Eukaryota</taxon>
        <taxon>Metazoa</taxon>
        <taxon>Ecdysozoa</taxon>
        <taxon>Arthropoda</taxon>
        <taxon>Hexapoda</taxon>
        <taxon>Insecta</taxon>
        <taxon>Pterygota</taxon>
        <taxon>Neoptera</taxon>
        <taxon>Endopterygota</taxon>
        <taxon>Diptera</taxon>
        <taxon>Nematocera</taxon>
        <taxon>Culicoidea</taxon>
        <taxon>Culicidae</taxon>
        <taxon>Anophelinae</taxon>
        <taxon>Anopheles</taxon>
    </lineage>
</organism>
<dbReference type="AlphaFoldDB" id="A0A2M4CFD7"/>
<evidence type="ECO:0000256" key="1">
    <source>
        <dbReference type="SAM" id="SignalP"/>
    </source>
</evidence>
<name>A0A2M4CFD7_9DIPT</name>
<protein>
    <submittedName>
        <fullName evidence="2">Putative secreted protein</fullName>
    </submittedName>
</protein>
<feature type="chain" id="PRO_5014960593" evidence="1">
    <location>
        <begin position="18"/>
        <end position="67"/>
    </location>
</feature>